<keyword evidence="11" id="KW-0325">Glycoprotein</keyword>
<keyword evidence="6" id="KW-0552">Olfaction</keyword>
<dbReference type="Pfam" id="PF01130">
    <property type="entry name" value="CD36"/>
    <property type="match status" value="1"/>
</dbReference>
<evidence type="ECO:0000256" key="2">
    <source>
        <dbReference type="ARBA" id="ARBA00010532"/>
    </source>
</evidence>
<dbReference type="PANTHER" id="PTHR11923">
    <property type="entry name" value="SCAVENGER RECEPTOR CLASS B TYPE-1 SR-B1"/>
    <property type="match status" value="1"/>
</dbReference>
<name>A0ABD0Y5N1_9HEMI</name>
<evidence type="ECO:0000256" key="9">
    <source>
        <dbReference type="ARBA" id="ARBA00023157"/>
    </source>
</evidence>
<evidence type="ECO:0000256" key="5">
    <source>
        <dbReference type="ARBA" id="ARBA00022692"/>
    </source>
</evidence>
<dbReference type="AlphaFoldDB" id="A0ABD0Y5N1"/>
<dbReference type="PANTHER" id="PTHR11923:SF69">
    <property type="entry name" value="SENSORY NEURON MEMBRANE PROTEIN 1"/>
    <property type="match status" value="1"/>
</dbReference>
<dbReference type="PRINTS" id="PR01609">
    <property type="entry name" value="CD36FAMILY"/>
</dbReference>
<reference evidence="12 13" key="1">
    <citation type="submission" date="2024-07" db="EMBL/GenBank/DDBJ databases">
        <title>Chromosome-level genome assembly of the water stick insect Ranatra chinensis (Heteroptera: Nepidae).</title>
        <authorList>
            <person name="Liu X."/>
        </authorList>
    </citation>
    <scope>NUCLEOTIDE SEQUENCE [LARGE SCALE GENOMIC DNA]</scope>
    <source>
        <strain evidence="12">Cailab_2021Rc</strain>
        <tissue evidence="12">Muscle</tissue>
    </source>
</reference>
<dbReference type="EMBL" id="JBFDAA010000013">
    <property type="protein sequence ID" value="KAL1122696.1"/>
    <property type="molecule type" value="Genomic_DNA"/>
</dbReference>
<evidence type="ECO:0000256" key="4">
    <source>
        <dbReference type="ARBA" id="ARBA00022606"/>
    </source>
</evidence>
<evidence type="ECO:0000313" key="13">
    <source>
        <dbReference type="Proteomes" id="UP001558652"/>
    </source>
</evidence>
<dbReference type="InterPro" id="IPR002159">
    <property type="entry name" value="CD36_fam"/>
</dbReference>
<keyword evidence="7" id="KW-1133">Transmembrane helix</keyword>
<keyword evidence="8" id="KW-0472">Membrane</keyword>
<comment type="subcellular location">
    <subcellularLocation>
        <location evidence="1">Cell membrane</location>
        <topology evidence="1">Multi-pass membrane protein</topology>
    </subcellularLocation>
</comment>
<organism evidence="12 13">
    <name type="scientific">Ranatra chinensis</name>
    <dbReference type="NCBI Taxonomy" id="642074"/>
    <lineage>
        <taxon>Eukaryota</taxon>
        <taxon>Metazoa</taxon>
        <taxon>Ecdysozoa</taxon>
        <taxon>Arthropoda</taxon>
        <taxon>Hexapoda</taxon>
        <taxon>Insecta</taxon>
        <taxon>Pterygota</taxon>
        <taxon>Neoptera</taxon>
        <taxon>Paraneoptera</taxon>
        <taxon>Hemiptera</taxon>
        <taxon>Heteroptera</taxon>
        <taxon>Panheteroptera</taxon>
        <taxon>Nepomorpha</taxon>
        <taxon>Nepidae</taxon>
        <taxon>Ranatrinae</taxon>
        <taxon>Ranatra</taxon>
    </lineage>
</organism>
<evidence type="ECO:0000256" key="8">
    <source>
        <dbReference type="ARBA" id="ARBA00023136"/>
    </source>
</evidence>
<accession>A0ABD0Y5N1</accession>
<keyword evidence="4" id="KW-0716">Sensory transduction</keyword>
<keyword evidence="5" id="KW-0812">Transmembrane</keyword>
<dbReference type="Proteomes" id="UP001558652">
    <property type="component" value="Unassembled WGS sequence"/>
</dbReference>
<keyword evidence="13" id="KW-1185">Reference proteome</keyword>
<evidence type="ECO:0000256" key="11">
    <source>
        <dbReference type="ARBA" id="ARBA00023180"/>
    </source>
</evidence>
<keyword evidence="9" id="KW-1015">Disulfide bond</keyword>
<evidence type="ECO:0000313" key="12">
    <source>
        <dbReference type="EMBL" id="KAL1122696.1"/>
    </source>
</evidence>
<dbReference type="GO" id="GO:0007608">
    <property type="term" value="P:sensory perception of smell"/>
    <property type="evidence" value="ECO:0007669"/>
    <property type="project" value="UniProtKB-KW"/>
</dbReference>
<evidence type="ECO:0000256" key="7">
    <source>
        <dbReference type="ARBA" id="ARBA00022989"/>
    </source>
</evidence>
<gene>
    <name evidence="12" type="ORF">AAG570_003023</name>
</gene>
<proteinExistence type="inferred from homology"/>
<evidence type="ECO:0000256" key="3">
    <source>
        <dbReference type="ARBA" id="ARBA00022475"/>
    </source>
</evidence>
<evidence type="ECO:0000256" key="10">
    <source>
        <dbReference type="ARBA" id="ARBA00023170"/>
    </source>
</evidence>
<comment type="similarity">
    <text evidence="2">Belongs to the CD36 family.</text>
</comment>
<comment type="caution">
    <text evidence="12">The sequence shown here is derived from an EMBL/GenBank/DDBJ whole genome shotgun (WGS) entry which is preliminary data.</text>
</comment>
<sequence>MVEELFPAGLTYVNSAVPQLFGASPLFLSASVGEALFGSDITISCGPQVSGPAATVCRGIGAKAPVTITRKPDNGDFTFAYFRHKNYSLEGRYRIYRGRKDIKKLGLIKRFRNSTRLKEWPVDSSCARILGTDSTIFPPFADSSQRVYIFISDICLSVFAEYDSRGSDKGLPILRFTGSYKNFADPTEVPENRCDKRGRVSGISKANLSPVGHILFLRFSGAPVIFSMPHLFGADEEYRNYAMGLSPDKRRHETFVLLEPYTSVPIEGRKRFQLNMFLKRIPEIDVLANVSEGLFPLLWIEEVTISINSLL</sequence>
<protein>
    <submittedName>
        <fullName evidence="12">Uncharacterized protein</fullName>
    </submittedName>
</protein>
<evidence type="ECO:0000256" key="6">
    <source>
        <dbReference type="ARBA" id="ARBA00022725"/>
    </source>
</evidence>
<dbReference type="GO" id="GO:0005886">
    <property type="term" value="C:plasma membrane"/>
    <property type="evidence" value="ECO:0007669"/>
    <property type="project" value="UniProtKB-SubCell"/>
</dbReference>
<keyword evidence="3" id="KW-1003">Cell membrane</keyword>
<keyword evidence="10" id="KW-0675">Receptor</keyword>
<evidence type="ECO:0000256" key="1">
    <source>
        <dbReference type="ARBA" id="ARBA00004651"/>
    </source>
</evidence>